<keyword evidence="2" id="KW-0560">Oxidoreductase</keyword>
<dbReference type="GO" id="GO:0004497">
    <property type="term" value="F:monooxygenase activity"/>
    <property type="evidence" value="ECO:0007669"/>
    <property type="project" value="UniProtKB-KW"/>
</dbReference>
<dbReference type="EMBL" id="JAKFFV010000002">
    <property type="protein sequence ID" value="MCF2496862.1"/>
    <property type="molecule type" value="Genomic_DNA"/>
</dbReference>
<dbReference type="Proteomes" id="UP001139411">
    <property type="component" value="Unassembled WGS sequence"/>
</dbReference>
<proteinExistence type="predicted"/>
<organism evidence="2 3">
    <name type="scientific">Dyadobacter chenhuakuii</name>
    <dbReference type="NCBI Taxonomy" id="2909339"/>
    <lineage>
        <taxon>Bacteria</taxon>
        <taxon>Pseudomonadati</taxon>
        <taxon>Bacteroidota</taxon>
        <taxon>Cytophagia</taxon>
        <taxon>Cytophagales</taxon>
        <taxon>Spirosomataceae</taxon>
        <taxon>Dyadobacter</taxon>
    </lineage>
</organism>
<feature type="domain" description="FAD-binding" evidence="1">
    <location>
        <begin position="9"/>
        <end position="77"/>
    </location>
</feature>
<dbReference type="RefSeq" id="WP_235176479.1">
    <property type="nucleotide sequence ID" value="NZ_JAKFFV010000002.1"/>
</dbReference>
<dbReference type="GO" id="GO:0071949">
    <property type="term" value="F:FAD binding"/>
    <property type="evidence" value="ECO:0007669"/>
    <property type="project" value="InterPro"/>
</dbReference>
<name>A0A9X1QAI8_9BACT</name>
<dbReference type="InterPro" id="IPR050407">
    <property type="entry name" value="Geranylgeranyl_reductase"/>
</dbReference>
<gene>
    <name evidence="2" type="ORF">L0661_00990</name>
</gene>
<evidence type="ECO:0000313" key="2">
    <source>
        <dbReference type="EMBL" id="MCF2496862.1"/>
    </source>
</evidence>
<accession>A0A9X1QAI8</accession>
<dbReference type="PANTHER" id="PTHR42685">
    <property type="entry name" value="GERANYLGERANYL DIPHOSPHATE REDUCTASE"/>
    <property type="match status" value="1"/>
</dbReference>
<dbReference type="InterPro" id="IPR002938">
    <property type="entry name" value="FAD-bd"/>
</dbReference>
<dbReference type="PRINTS" id="PR00420">
    <property type="entry name" value="RNGMNOXGNASE"/>
</dbReference>
<reference evidence="2" key="1">
    <citation type="submission" date="2022-01" db="EMBL/GenBank/DDBJ databases">
        <title>Novel species in genus Dyadobacter.</title>
        <authorList>
            <person name="Ma C."/>
        </authorList>
    </citation>
    <scope>NUCLEOTIDE SEQUENCE</scope>
    <source>
        <strain evidence="2">CY357</strain>
    </source>
</reference>
<protein>
    <submittedName>
        <fullName evidence="2">FAD-dependent monooxygenase</fullName>
    </submittedName>
</protein>
<evidence type="ECO:0000313" key="3">
    <source>
        <dbReference type="Proteomes" id="UP001139411"/>
    </source>
</evidence>
<dbReference type="InterPro" id="IPR036188">
    <property type="entry name" value="FAD/NAD-bd_sf"/>
</dbReference>
<dbReference type="Gene3D" id="3.50.50.60">
    <property type="entry name" value="FAD/NAD(P)-binding domain"/>
    <property type="match status" value="1"/>
</dbReference>
<dbReference type="PANTHER" id="PTHR42685:SF22">
    <property type="entry name" value="CONDITIONED MEDIUM FACTOR RECEPTOR 1"/>
    <property type="match status" value="1"/>
</dbReference>
<evidence type="ECO:0000259" key="1">
    <source>
        <dbReference type="Pfam" id="PF01494"/>
    </source>
</evidence>
<dbReference type="Pfam" id="PF01494">
    <property type="entry name" value="FAD_binding_3"/>
    <property type="match status" value="1"/>
</dbReference>
<keyword evidence="2" id="KW-0503">Monooxygenase</keyword>
<comment type="caution">
    <text evidence="2">The sequence shown here is derived from an EMBL/GenBank/DDBJ whole genome shotgun (WGS) entry which is preliminary data.</text>
</comment>
<dbReference type="SUPFAM" id="SSF51905">
    <property type="entry name" value="FAD/NAD(P)-binding domain"/>
    <property type="match status" value="1"/>
</dbReference>
<dbReference type="AlphaFoldDB" id="A0A9X1QAI8"/>
<sequence length="394" mass="43853">METQVKTYDCGIIGGGLAGLCLAIQLADRGVSVVLFEKNQYPFHKVCGEYISMESWDFIKSLGLNLDLLNLPIINKLGISSEKGFMLEHSLQMGGFGISRFSLDHALARIAAAKGVAVLEHCKVNGLERIGNEGFIIKSSTGDFNVGVLCGSYGKYTPQFLARNLMDTGNESDNYIGVKYHIKTDLVPDRIELHNFKDGYCGVSKVDKDWHCLCYLTTSRNLQENGKDIQEMEANVLHKNPFLKLYFTHAEFVNKNPLVISNIHFSRKQTQTDGVFLLGDAAGSITPLCGNGMSMGMRSSKILATELIRYFEKKQSIDSVSANYKKAWDHAFGRRITAGYYLQGLFGKRTTTDLALRALNNFPGVLNKLVSLTHGDRFYVFFLGNGIFGKEIFE</sequence>